<accession>A0A317ST21</accession>
<name>A0A317ST21_9PEZI</name>
<gene>
    <name evidence="1" type="ORF">C7212DRAFT_320109</name>
</gene>
<dbReference type="AlphaFoldDB" id="A0A317ST21"/>
<proteinExistence type="predicted"/>
<evidence type="ECO:0000313" key="2">
    <source>
        <dbReference type="Proteomes" id="UP000246991"/>
    </source>
</evidence>
<dbReference type="Proteomes" id="UP000246991">
    <property type="component" value="Unassembled WGS sequence"/>
</dbReference>
<sequence length="162" mass="18483">TRMKFTKSSLNKRISSWRTKDPIANLEPLLPLSRAPPKAEMWPLRGAFYSFKRNKIVPNAEPPQHIKKQNGIIRDLKEKVDAADSAIADANTKSKEEEFTESDKKRRAELEILERENKMIVSAWYDQATRLQMNSVALERKGDTPHSWLNKQRAALAKAGGV</sequence>
<comment type="caution">
    <text evidence="1">The sequence shown here is derived from an EMBL/GenBank/DDBJ whole genome shotgun (WGS) entry which is preliminary data.</text>
</comment>
<organism evidence="1 2">
    <name type="scientific">Tuber magnatum</name>
    <name type="common">white Piedmont truffle</name>
    <dbReference type="NCBI Taxonomy" id="42249"/>
    <lineage>
        <taxon>Eukaryota</taxon>
        <taxon>Fungi</taxon>
        <taxon>Dikarya</taxon>
        <taxon>Ascomycota</taxon>
        <taxon>Pezizomycotina</taxon>
        <taxon>Pezizomycetes</taxon>
        <taxon>Pezizales</taxon>
        <taxon>Tuberaceae</taxon>
        <taxon>Tuber</taxon>
    </lineage>
</organism>
<dbReference type="STRING" id="42249.A0A317ST21"/>
<reference evidence="1 2" key="1">
    <citation type="submission" date="2018-03" db="EMBL/GenBank/DDBJ databases">
        <title>Genomes of Pezizomycetes fungi and the evolution of truffles.</title>
        <authorList>
            <person name="Murat C."/>
            <person name="Payen T."/>
            <person name="Noel B."/>
            <person name="Kuo A."/>
            <person name="Martin F.M."/>
        </authorList>
    </citation>
    <scope>NUCLEOTIDE SEQUENCE [LARGE SCALE GENOMIC DNA]</scope>
    <source>
        <strain evidence="1">091103-1</strain>
    </source>
</reference>
<keyword evidence="2" id="KW-1185">Reference proteome</keyword>
<dbReference type="EMBL" id="PYWC01000030">
    <property type="protein sequence ID" value="PWW76767.1"/>
    <property type="molecule type" value="Genomic_DNA"/>
</dbReference>
<dbReference type="OrthoDB" id="2129491at2759"/>
<feature type="non-terminal residue" evidence="1">
    <location>
        <position position="1"/>
    </location>
</feature>
<protein>
    <submittedName>
        <fullName evidence="1">Uncharacterized protein</fullName>
    </submittedName>
</protein>
<evidence type="ECO:0000313" key="1">
    <source>
        <dbReference type="EMBL" id="PWW76767.1"/>
    </source>
</evidence>